<dbReference type="GeneID" id="88767893"/>
<dbReference type="Proteomes" id="UP000003477">
    <property type="component" value="Unassembled WGS sequence"/>
</dbReference>
<protein>
    <submittedName>
        <fullName evidence="1">Uncharacterized protein</fullName>
    </submittedName>
</protein>
<name>G5JAK6_CROWT</name>
<dbReference type="EMBL" id="AESD01000673">
    <property type="protein sequence ID" value="EHJ10780.1"/>
    <property type="molecule type" value="Genomic_DNA"/>
</dbReference>
<accession>G5JAK6</accession>
<evidence type="ECO:0000313" key="1">
    <source>
        <dbReference type="EMBL" id="EHJ10780.1"/>
    </source>
</evidence>
<comment type="caution">
    <text evidence="1">The sequence shown here is derived from an EMBL/GenBank/DDBJ whole genome shotgun (WGS) entry which is preliminary data.</text>
</comment>
<dbReference type="AlphaFoldDB" id="G5JAK6"/>
<gene>
    <name evidence="1" type="ORF">CWATWH0003_4469</name>
</gene>
<evidence type="ECO:0000313" key="2">
    <source>
        <dbReference type="Proteomes" id="UP000003477"/>
    </source>
</evidence>
<sequence length="199" mass="21521">MNIKQASLGILGLGIGVGTILSLAPISPVQAGSLNRNIVNSEGDVLGSIAFTWDDGMVVDNTLEKFTSLESFSLTDHNTMSYDLNFAQKAHFRQFEYNVATGYLNMFAYYSSPGTSTGYDGFLVESEQTNSSFGPSSVNPTNTNQTYGVIIDGANHSNPSPNHLFVEPEESPQDVPENSLTTALLIIAGLIFLKPHKMF</sequence>
<reference evidence="1 2" key="1">
    <citation type="journal article" date="2011" name="Front. Microbiol.">
        <title>Two Strains of Crocosphaera watsonii with Highly Conserved Genomes are Distinguished by Strain-Specific Features.</title>
        <authorList>
            <person name="Bench S.R."/>
            <person name="Ilikchyan I.N."/>
            <person name="Tripp H.J."/>
            <person name="Zehr J.P."/>
        </authorList>
    </citation>
    <scope>NUCLEOTIDE SEQUENCE [LARGE SCALE GENOMIC DNA]</scope>
    <source>
        <strain evidence="1 2">WH 0003</strain>
    </source>
</reference>
<dbReference type="RefSeq" id="WP_007312355.1">
    <property type="nucleotide sequence ID" value="NZ_AESD01000673.1"/>
</dbReference>
<dbReference type="PATRIC" id="fig|423471.3.peg.4181"/>
<proteinExistence type="predicted"/>
<organism evidence="1 2">
    <name type="scientific">Crocosphaera watsonii WH 0003</name>
    <dbReference type="NCBI Taxonomy" id="423471"/>
    <lineage>
        <taxon>Bacteria</taxon>
        <taxon>Bacillati</taxon>
        <taxon>Cyanobacteriota</taxon>
        <taxon>Cyanophyceae</taxon>
        <taxon>Oscillatoriophycideae</taxon>
        <taxon>Chroococcales</taxon>
        <taxon>Aphanothecaceae</taxon>
        <taxon>Crocosphaera</taxon>
    </lineage>
</organism>